<evidence type="ECO:0000256" key="15">
    <source>
        <dbReference type="ARBA" id="ARBA00023284"/>
    </source>
</evidence>
<feature type="transmembrane region" description="Helical" evidence="18">
    <location>
        <begin position="423"/>
        <end position="442"/>
    </location>
</feature>
<dbReference type="PROSITE" id="PS51352">
    <property type="entry name" value="THIOREDOXIN_2"/>
    <property type="match status" value="1"/>
</dbReference>
<feature type="transmembrane region" description="Helical" evidence="18">
    <location>
        <begin position="175"/>
        <end position="195"/>
    </location>
</feature>
<keyword evidence="3 18" id="KW-0813">Transport</keyword>
<dbReference type="InterPro" id="IPR022910">
    <property type="entry name" value="Thiol_diS_interchange_DbsD"/>
</dbReference>
<dbReference type="Pfam" id="PF02683">
    <property type="entry name" value="DsbD_TM"/>
    <property type="match status" value="1"/>
</dbReference>
<dbReference type="GO" id="GO:0009055">
    <property type="term" value="F:electron transfer activity"/>
    <property type="evidence" value="ECO:0007669"/>
    <property type="project" value="UniProtKB-UniRule"/>
</dbReference>
<comment type="catalytic activity">
    <reaction evidence="16 18">
        <text>[protein]-dithiol + NAD(+) = [protein]-disulfide + NADH + H(+)</text>
        <dbReference type="Rhea" id="RHEA:18749"/>
        <dbReference type="Rhea" id="RHEA-COMP:10593"/>
        <dbReference type="Rhea" id="RHEA-COMP:10594"/>
        <dbReference type="ChEBI" id="CHEBI:15378"/>
        <dbReference type="ChEBI" id="CHEBI:29950"/>
        <dbReference type="ChEBI" id="CHEBI:50058"/>
        <dbReference type="ChEBI" id="CHEBI:57540"/>
        <dbReference type="ChEBI" id="CHEBI:57945"/>
        <dbReference type="EC" id="1.8.1.8"/>
    </reaction>
</comment>
<evidence type="ECO:0000256" key="17">
    <source>
        <dbReference type="ARBA" id="ARBA00047804"/>
    </source>
</evidence>
<evidence type="ECO:0000256" key="5">
    <source>
        <dbReference type="ARBA" id="ARBA00022519"/>
    </source>
</evidence>
<evidence type="ECO:0000256" key="14">
    <source>
        <dbReference type="ARBA" id="ARBA00023157"/>
    </source>
</evidence>
<evidence type="ECO:0000256" key="4">
    <source>
        <dbReference type="ARBA" id="ARBA00022475"/>
    </source>
</evidence>
<dbReference type="EMBL" id="PIQH01000013">
    <property type="protein sequence ID" value="RUO76612.1"/>
    <property type="molecule type" value="Genomic_DNA"/>
</dbReference>
<dbReference type="GO" id="GO:0047134">
    <property type="term" value="F:protein-disulfide reductase [NAD(P)H] activity"/>
    <property type="evidence" value="ECO:0007669"/>
    <property type="project" value="UniProtKB-UniRule"/>
</dbReference>
<keyword evidence="7 18" id="KW-0732">Signal</keyword>
<dbReference type="Pfam" id="PF11412">
    <property type="entry name" value="DsbD_N"/>
    <property type="match status" value="1"/>
</dbReference>
<dbReference type="InterPro" id="IPR003834">
    <property type="entry name" value="Cyt_c_assmbl_TM_dom"/>
</dbReference>
<evidence type="ECO:0000256" key="8">
    <source>
        <dbReference type="ARBA" id="ARBA00022748"/>
    </source>
</evidence>
<evidence type="ECO:0000256" key="12">
    <source>
        <dbReference type="ARBA" id="ARBA00023027"/>
    </source>
</evidence>
<evidence type="ECO:0000256" key="10">
    <source>
        <dbReference type="ARBA" id="ARBA00022989"/>
    </source>
</evidence>
<feature type="domain" description="Thioredoxin" evidence="19">
    <location>
        <begin position="439"/>
        <end position="569"/>
    </location>
</feature>
<keyword evidence="9 18" id="KW-0249">Electron transport</keyword>
<feature type="disulfide bond" description="Redox-active" evidence="18">
    <location>
        <begin position="484"/>
        <end position="487"/>
    </location>
</feature>
<feature type="transmembrane region" description="Helical" evidence="18">
    <location>
        <begin position="215"/>
        <end position="238"/>
    </location>
</feature>
<keyword evidence="15 18" id="KW-0676">Redox-active center</keyword>
<dbReference type="InterPro" id="IPR036929">
    <property type="entry name" value="DsbDN_sf"/>
</dbReference>
<keyword evidence="5 18" id="KW-0997">Cell inner membrane</keyword>
<keyword evidence="11 18" id="KW-0560">Oxidoreductase</keyword>
<feature type="disulfide bond" description="Redox-active" evidence="18">
    <location>
        <begin position="128"/>
        <end position="134"/>
    </location>
</feature>
<evidence type="ECO:0000256" key="7">
    <source>
        <dbReference type="ARBA" id="ARBA00022729"/>
    </source>
</evidence>
<feature type="transmembrane region" description="Helical" evidence="18">
    <location>
        <begin position="334"/>
        <end position="358"/>
    </location>
</feature>
<comment type="subcellular location">
    <subcellularLocation>
        <location evidence="1 18">Cell inner membrane</location>
        <topology evidence="1 18">Multi-pass membrane protein</topology>
    </subcellularLocation>
</comment>
<dbReference type="EC" id="1.8.1.8" evidence="18"/>
<evidence type="ECO:0000256" key="9">
    <source>
        <dbReference type="ARBA" id="ARBA00022982"/>
    </source>
</evidence>
<keyword evidence="4 18" id="KW-1003">Cell membrane</keyword>
<dbReference type="PROSITE" id="PS00194">
    <property type="entry name" value="THIOREDOXIN_1"/>
    <property type="match status" value="1"/>
</dbReference>
<comment type="function">
    <text evidence="18">Required to facilitate the formation of correct disulfide bonds in some periplasmic proteins and for the assembly of the periplasmic c-type cytochromes. Acts by transferring electrons from cytoplasmic thioredoxin to the periplasm. This transfer involves a cascade of disulfide bond formation and reduction steps.</text>
</comment>
<keyword evidence="6 18" id="KW-0812">Transmembrane</keyword>
<dbReference type="OrthoDB" id="9811036at2"/>
<evidence type="ECO:0000256" key="2">
    <source>
        <dbReference type="ARBA" id="ARBA00007241"/>
    </source>
</evidence>
<feature type="transmembrane region" description="Helical" evidence="18">
    <location>
        <begin position="293"/>
        <end position="322"/>
    </location>
</feature>
<dbReference type="GO" id="GO:0045454">
    <property type="term" value="P:cell redox homeostasis"/>
    <property type="evidence" value="ECO:0007669"/>
    <property type="project" value="TreeGrafter"/>
</dbReference>
<reference evidence="20 21" key="1">
    <citation type="journal article" date="2011" name="Front. Microbiol.">
        <title>Genomic signatures of strain selection and enhancement in Bacillus atrophaeus var. globigii, a historical biowarfare simulant.</title>
        <authorList>
            <person name="Gibbons H.S."/>
            <person name="Broomall S.M."/>
            <person name="McNew L.A."/>
            <person name="Daligault H."/>
            <person name="Chapman C."/>
            <person name="Bruce D."/>
            <person name="Karavis M."/>
            <person name="Krepps M."/>
            <person name="McGregor P.A."/>
            <person name="Hong C."/>
            <person name="Park K.H."/>
            <person name="Akmal A."/>
            <person name="Feldman A."/>
            <person name="Lin J.S."/>
            <person name="Chang W.E."/>
            <person name="Higgs B.W."/>
            <person name="Demirev P."/>
            <person name="Lindquist J."/>
            <person name="Liem A."/>
            <person name="Fochler E."/>
            <person name="Read T.D."/>
            <person name="Tapia R."/>
            <person name="Johnson S."/>
            <person name="Bishop-Lilly K.A."/>
            <person name="Detter C."/>
            <person name="Han C."/>
            <person name="Sozhamannan S."/>
            <person name="Rosenzweig C.N."/>
            <person name="Skowronski E.W."/>
        </authorList>
    </citation>
    <scope>NUCLEOTIDE SEQUENCE [LARGE SCALE GENOMIC DNA]</scope>
    <source>
        <strain evidence="20 21">CC-PW-9</strain>
    </source>
</reference>
<feature type="transmembrane region" description="Helical" evidence="18">
    <location>
        <begin position="370"/>
        <end position="388"/>
    </location>
</feature>
<evidence type="ECO:0000313" key="20">
    <source>
        <dbReference type="EMBL" id="RUO76612.1"/>
    </source>
</evidence>
<dbReference type="SUPFAM" id="SSF74863">
    <property type="entry name" value="Thiol:disulfide interchange protein DsbD, N-terminal domain (DsbD-alpha)"/>
    <property type="match status" value="1"/>
</dbReference>
<evidence type="ECO:0000256" key="11">
    <source>
        <dbReference type="ARBA" id="ARBA00023002"/>
    </source>
</evidence>
<comment type="caution">
    <text evidence="20">The sequence shown here is derived from an EMBL/GenBank/DDBJ whole genome shotgun (WGS) entry which is preliminary data.</text>
</comment>
<keyword evidence="13 18" id="KW-0472">Membrane</keyword>
<dbReference type="InterPro" id="IPR028250">
    <property type="entry name" value="DsbDN"/>
</dbReference>
<evidence type="ECO:0000256" key="6">
    <source>
        <dbReference type="ARBA" id="ARBA00022692"/>
    </source>
</evidence>
<dbReference type="RefSeq" id="WP_126842730.1">
    <property type="nucleotide sequence ID" value="NZ_PIQH01000013.1"/>
</dbReference>
<gene>
    <name evidence="18" type="primary">dsbD</name>
    <name evidence="20" type="ORF">CWI84_11485</name>
</gene>
<dbReference type="PANTHER" id="PTHR32234:SF0">
    <property type="entry name" value="THIOL:DISULFIDE INTERCHANGE PROTEIN DSBD"/>
    <property type="match status" value="1"/>
</dbReference>
<keyword evidence="10 18" id="KW-1133">Transmembrane helix</keyword>
<proteinExistence type="inferred from homology"/>
<keyword evidence="14 18" id="KW-1015">Disulfide bond</keyword>
<dbReference type="PANTHER" id="PTHR32234">
    <property type="entry name" value="THIOL:DISULFIDE INTERCHANGE PROTEIN DSBD"/>
    <property type="match status" value="1"/>
</dbReference>
<feature type="chain" id="PRO_5019592412" description="Thiol:disulfide interchange protein DsbD" evidence="18">
    <location>
        <begin position="27"/>
        <end position="569"/>
    </location>
</feature>
<sequence precursor="true">MRTLRASLLKLLTVAVLCSTFFSVQGQSFLDKKPDFLTVDQAFQFSALQDGDEVIVEWQIEDGYYLYRHRFAFQPSQLIQQGFELPQGETHHDEFFGDSQVFRQRLTLTLPLTAIKQPQQLTIRYQGCADKGLCYPPQTQTIDLTPVATAALADNSSTPVSDDWITVDGPSLVKLVLFFILGIGLAFTPCVLPMYPIISRVVVGAGNVSLTRSFYLAFFYVQGMAITYALLGNLVAAAGVGFQAYFQHPAVLISLSIIFVLLALSLFGFYQFQLPSAWQSKLQQLSSRQQGGSVVSAILLGILSALVASPCTTAPLSGALLYIAQSGDQWFGGWLLYCLALGMGVPLILFAIGGNRLLPKAGNWMNIVKSLFAWLLLAVVVDFLSRLVSDNTTQWLWLALLFGATAQLVGQARAQLSARGGKLFSAIVAVIMIVLSGLLFVGQSSPSQESLLKRVTTPQQLAQQLQQAQQAQQPVMVDIYADWCVACKQFTRYTFNDKGVQQALQNYRVLQIDVSANTPAQQQWLRQHNVLGLPTILFFNRNGVELSQYRVTGFQAPATFIQSIQRLPE</sequence>
<dbReference type="Pfam" id="PF13899">
    <property type="entry name" value="Thioredoxin_7"/>
    <property type="match status" value="1"/>
</dbReference>
<evidence type="ECO:0000256" key="18">
    <source>
        <dbReference type="HAMAP-Rule" id="MF_00399"/>
    </source>
</evidence>
<comment type="similarity">
    <text evidence="2 18">Belongs to the thioredoxin family. DsbD subfamily.</text>
</comment>
<protein>
    <recommendedName>
        <fullName evidence="18">Thiol:disulfide interchange protein DsbD</fullName>
        <ecNumber evidence="18">1.8.1.8</ecNumber>
    </recommendedName>
    <alternativeName>
        <fullName evidence="18">Protein-disulfide reductase</fullName>
        <shortName evidence="18">Disulfide reductase</shortName>
    </alternativeName>
</protein>
<dbReference type="NCBIfam" id="NF001419">
    <property type="entry name" value="PRK00293.1"/>
    <property type="match status" value="1"/>
</dbReference>
<comment type="caution">
    <text evidence="18">Lacks conserved residue(s) required for the propagation of feature annotation.</text>
</comment>
<feature type="transmembrane region" description="Helical" evidence="18">
    <location>
        <begin position="250"/>
        <end position="272"/>
    </location>
</feature>
<dbReference type="Gene3D" id="2.60.40.1250">
    <property type="entry name" value="Thiol:disulfide interchange protein DsbD, N-terminal domain"/>
    <property type="match status" value="1"/>
</dbReference>
<dbReference type="HAMAP" id="MF_00399">
    <property type="entry name" value="DbsD"/>
    <property type="match status" value="1"/>
</dbReference>
<dbReference type="Gene3D" id="3.40.30.10">
    <property type="entry name" value="Glutaredoxin"/>
    <property type="match status" value="1"/>
</dbReference>
<evidence type="ECO:0000256" key="13">
    <source>
        <dbReference type="ARBA" id="ARBA00023136"/>
    </source>
</evidence>
<dbReference type="GO" id="GO:0005886">
    <property type="term" value="C:plasma membrane"/>
    <property type="evidence" value="ECO:0007669"/>
    <property type="project" value="UniProtKB-SubCell"/>
</dbReference>
<evidence type="ECO:0000256" key="1">
    <source>
        <dbReference type="ARBA" id="ARBA00004429"/>
    </source>
</evidence>
<keyword evidence="8 18" id="KW-0201">Cytochrome c-type biogenesis</keyword>
<name>A0A432ZH42_9GAMM</name>
<keyword evidence="21" id="KW-1185">Reference proteome</keyword>
<evidence type="ECO:0000313" key="21">
    <source>
        <dbReference type="Proteomes" id="UP000287996"/>
    </source>
</evidence>
<dbReference type="Proteomes" id="UP000287996">
    <property type="component" value="Unassembled WGS sequence"/>
</dbReference>
<dbReference type="InterPro" id="IPR036249">
    <property type="entry name" value="Thioredoxin-like_sf"/>
</dbReference>
<feature type="transmembrane region" description="Helical" evidence="18">
    <location>
        <begin position="394"/>
        <end position="411"/>
    </location>
</feature>
<evidence type="ECO:0000256" key="3">
    <source>
        <dbReference type="ARBA" id="ARBA00022448"/>
    </source>
</evidence>
<dbReference type="AlphaFoldDB" id="A0A432ZH42"/>
<evidence type="ECO:0000256" key="16">
    <source>
        <dbReference type="ARBA" id="ARBA00047388"/>
    </source>
</evidence>
<dbReference type="GO" id="GO:0017004">
    <property type="term" value="P:cytochrome complex assembly"/>
    <property type="evidence" value="ECO:0007669"/>
    <property type="project" value="UniProtKB-UniRule"/>
</dbReference>
<dbReference type="InterPro" id="IPR013766">
    <property type="entry name" value="Thioredoxin_domain"/>
</dbReference>
<dbReference type="InterPro" id="IPR017937">
    <property type="entry name" value="Thioredoxin_CS"/>
</dbReference>
<evidence type="ECO:0000259" key="19">
    <source>
        <dbReference type="PROSITE" id="PS51352"/>
    </source>
</evidence>
<organism evidence="20 21">
    <name type="scientific">Idiomarina tyrosinivorans</name>
    <dbReference type="NCBI Taxonomy" id="1445662"/>
    <lineage>
        <taxon>Bacteria</taxon>
        <taxon>Pseudomonadati</taxon>
        <taxon>Pseudomonadota</taxon>
        <taxon>Gammaproteobacteria</taxon>
        <taxon>Alteromonadales</taxon>
        <taxon>Idiomarinaceae</taxon>
        <taxon>Idiomarina</taxon>
    </lineage>
</organism>
<accession>A0A432ZH42</accession>
<dbReference type="SUPFAM" id="SSF52833">
    <property type="entry name" value="Thioredoxin-like"/>
    <property type="match status" value="1"/>
</dbReference>
<feature type="signal peptide" evidence="18">
    <location>
        <begin position="1"/>
        <end position="26"/>
    </location>
</feature>
<comment type="catalytic activity">
    <reaction evidence="17 18">
        <text>[protein]-dithiol + NADP(+) = [protein]-disulfide + NADPH + H(+)</text>
        <dbReference type="Rhea" id="RHEA:18753"/>
        <dbReference type="Rhea" id="RHEA-COMP:10593"/>
        <dbReference type="Rhea" id="RHEA-COMP:10594"/>
        <dbReference type="ChEBI" id="CHEBI:15378"/>
        <dbReference type="ChEBI" id="CHEBI:29950"/>
        <dbReference type="ChEBI" id="CHEBI:50058"/>
        <dbReference type="ChEBI" id="CHEBI:57783"/>
        <dbReference type="ChEBI" id="CHEBI:58349"/>
        <dbReference type="EC" id="1.8.1.8"/>
    </reaction>
</comment>
<keyword evidence="12 18" id="KW-0520">NAD</keyword>